<gene>
    <name evidence="7" type="ORF">FKW77_004501</name>
</gene>
<evidence type="ECO:0000256" key="5">
    <source>
        <dbReference type="SAM" id="MobiDB-lite"/>
    </source>
</evidence>
<evidence type="ECO:0000256" key="6">
    <source>
        <dbReference type="SAM" id="Phobius"/>
    </source>
</evidence>
<evidence type="ECO:0000313" key="8">
    <source>
        <dbReference type="Proteomes" id="UP000316270"/>
    </source>
</evidence>
<dbReference type="EMBL" id="CP042186">
    <property type="protein sequence ID" value="QDS68735.1"/>
    <property type="molecule type" value="Genomic_DNA"/>
</dbReference>
<feature type="compositionally biased region" description="Polar residues" evidence="5">
    <location>
        <begin position="89"/>
        <end position="106"/>
    </location>
</feature>
<comment type="subcellular location">
    <subcellularLocation>
        <location evidence="1">Membrane</location>
        <topology evidence="1">Single-pass membrane protein</topology>
    </subcellularLocation>
</comment>
<dbReference type="OrthoDB" id="5215637at2759"/>
<accession>A0A517KZC4</accession>
<evidence type="ECO:0000256" key="1">
    <source>
        <dbReference type="ARBA" id="ARBA00004167"/>
    </source>
</evidence>
<dbReference type="InterPro" id="IPR051694">
    <property type="entry name" value="Immunoregulatory_rcpt-like"/>
</dbReference>
<keyword evidence="2 6" id="KW-0812">Transmembrane</keyword>
<dbReference type="STRING" id="50376.A0A517KZC4"/>
<dbReference type="CDD" id="cd12087">
    <property type="entry name" value="TM_EGFR-like"/>
    <property type="match status" value="1"/>
</dbReference>
<feature type="transmembrane region" description="Helical" evidence="6">
    <location>
        <begin position="111"/>
        <end position="136"/>
    </location>
</feature>
<keyword evidence="4 6" id="KW-0472">Membrane</keyword>
<feature type="compositionally biased region" description="Polar residues" evidence="5">
    <location>
        <begin position="65"/>
        <end position="75"/>
    </location>
</feature>
<protein>
    <recommendedName>
        <fullName evidence="9">Mid2 domain-containing protein</fullName>
    </recommendedName>
</protein>
<dbReference type="PANTHER" id="PTHR15549">
    <property type="entry name" value="PAIRED IMMUNOGLOBULIN-LIKE TYPE 2 RECEPTOR"/>
    <property type="match status" value="1"/>
</dbReference>
<evidence type="ECO:0000313" key="7">
    <source>
        <dbReference type="EMBL" id="QDS68735.1"/>
    </source>
</evidence>
<keyword evidence="8" id="KW-1185">Reference proteome</keyword>
<feature type="region of interest" description="Disordered" evidence="5">
    <location>
        <begin position="233"/>
        <end position="267"/>
    </location>
</feature>
<dbReference type="GO" id="GO:0071944">
    <property type="term" value="C:cell periphery"/>
    <property type="evidence" value="ECO:0007669"/>
    <property type="project" value="UniProtKB-ARBA"/>
</dbReference>
<organism evidence="7 8">
    <name type="scientific">Venturia effusa</name>
    <dbReference type="NCBI Taxonomy" id="50376"/>
    <lineage>
        <taxon>Eukaryota</taxon>
        <taxon>Fungi</taxon>
        <taxon>Dikarya</taxon>
        <taxon>Ascomycota</taxon>
        <taxon>Pezizomycotina</taxon>
        <taxon>Dothideomycetes</taxon>
        <taxon>Pleosporomycetidae</taxon>
        <taxon>Venturiales</taxon>
        <taxon>Venturiaceae</taxon>
        <taxon>Venturia</taxon>
    </lineage>
</organism>
<evidence type="ECO:0000256" key="4">
    <source>
        <dbReference type="ARBA" id="ARBA00023136"/>
    </source>
</evidence>
<reference evidence="7 8" key="1">
    <citation type="submission" date="2019-07" db="EMBL/GenBank/DDBJ databases">
        <title>Finished genome of Venturia effusa.</title>
        <authorList>
            <person name="Young C.A."/>
            <person name="Cox M.P."/>
            <person name="Ganley A.R.D."/>
            <person name="David W.J."/>
        </authorList>
    </citation>
    <scope>NUCLEOTIDE SEQUENCE [LARGE SCALE GENOMIC DNA]</scope>
    <source>
        <strain evidence="8">albino</strain>
    </source>
</reference>
<name>A0A517KZC4_9PEZI</name>
<dbReference type="GO" id="GO:0016020">
    <property type="term" value="C:membrane"/>
    <property type="evidence" value="ECO:0007669"/>
    <property type="project" value="UniProtKB-SubCell"/>
</dbReference>
<feature type="compositionally biased region" description="Polar residues" evidence="5">
    <location>
        <begin position="233"/>
        <end position="245"/>
    </location>
</feature>
<evidence type="ECO:0000256" key="2">
    <source>
        <dbReference type="ARBA" id="ARBA00022692"/>
    </source>
</evidence>
<feature type="region of interest" description="Disordered" evidence="5">
    <location>
        <begin position="1"/>
        <end position="106"/>
    </location>
</feature>
<feature type="compositionally biased region" description="Low complexity" evidence="5">
    <location>
        <begin position="76"/>
        <end position="88"/>
    </location>
</feature>
<sequence>MPAATSTSVASSSTTASTTSEATATTQSASSETSSVSSEPSSASSEPSSAASHSSGSTVVVTSTNTIKSTRTQVITSSHQKSSTSAASPNQSFQTPHSDDLSTSPKSSGPLGMIVGLAVGIPLVLLAFGLLGFTCWRRRRNNKRDSDVSSVHPFYSGLPTAEKVLEIPDRVAPPADDVKGPAEMQGSESYTQRYPVKVNPFQNRPDLVAPPENNGAWSRETTMMTLPGAVSSVGQENVSPETTNFSPPYSPVSSQSPGHRPDSYSEFSPTIHQGAWGQGQGQEGRVRPVEMEGSRISTIAELPAGTPAGH</sequence>
<dbReference type="Proteomes" id="UP000316270">
    <property type="component" value="Chromosome 2"/>
</dbReference>
<evidence type="ECO:0008006" key="9">
    <source>
        <dbReference type="Google" id="ProtNLM"/>
    </source>
</evidence>
<keyword evidence="3 6" id="KW-1133">Transmembrane helix</keyword>
<evidence type="ECO:0000256" key="3">
    <source>
        <dbReference type="ARBA" id="ARBA00022989"/>
    </source>
</evidence>
<dbReference type="AlphaFoldDB" id="A0A517KZC4"/>
<feature type="region of interest" description="Disordered" evidence="5">
    <location>
        <begin position="171"/>
        <end position="190"/>
    </location>
</feature>
<proteinExistence type="predicted"/>
<feature type="compositionally biased region" description="Low complexity" evidence="5">
    <location>
        <begin position="1"/>
        <end position="64"/>
    </location>
</feature>